<dbReference type="Proteomes" id="UP001497045">
    <property type="component" value="Unassembled WGS sequence"/>
</dbReference>
<accession>A0ABU9IDK3</accession>
<dbReference type="RefSeq" id="WP_341673023.1">
    <property type="nucleotide sequence ID" value="NZ_JBBYHV010000001.1"/>
</dbReference>
<evidence type="ECO:0000256" key="1">
    <source>
        <dbReference type="SAM" id="MobiDB-lite"/>
    </source>
</evidence>
<evidence type="ECO:0008006" key="4">
    <source>
        <dbReference type="Google" id="ProtNLM"/>
    </source>
</evidence>
<sequence>MSTKPRRTLPVFTPVPRKCRRHDGWTPERQQLFIEALADYGSVRAAANSVGMTPESAYHLRRHPDAATFRKAWEAALDLGVQRIEDVAMDRALNGIEVPVYSYGKLVGTRTIYNDRLLMFMLRNRAPKRFAEGGARGLSAMDKQALARLKREWRKDWEQEQRLLGEKEEADALDSLAAKFDRAHEAHLQAMSPRTRAAWDTYQRLQAEDAATGYQWWNDPEHPDYALPQDGADAEDAEWEALPRGPSEEMKKVLEKRHREPPPDDGWEMVDYEEEYGGGTHTDD</sequence>
<evidence type="ECO:0000313" key="3">
    <source>
        <dbReference type="Proteomes" id="UP001497045"/>
    </source>
</evidence>
<proteinExistence type="predicted"/>
<reference evidence="2 3" key="1">
    <citation type="submission" date="2024-04" db="EMBL/GenBank/DDBJ databases">
        <title>Aurantiacibacter sp. DGU6 16S ribosomal RNA gene Genome sequencing and assembly.</title>
        <authorList>
            <person name="Park S."/>
        </authorList>
    </citation>
    <scope>NUCLEOTIDE SEQUENCE [LARGE SCALE GENOMIC DNA]</scope>
    <source>
        <strain evidence="2 3">DGU6</strain>
    </source>
</reference>
<organism evidence="2 3">
    <name type="scientific">Aurantiacibacter gilvus</name>
    <dbReference type="NCBI Taxonomy" id="3139141"/>
    <lineage>
        <taxon>Bacteria</taxon>
        <taxon>Pseudomonadati</taxon>
        <taxon>Pseudomonadota</taxon>
        <taxon>Alphaproteobacteria</taxon>
        <taxon>Sphingomonadales</taxon>
        <taxon>Erythrobacteraceae</taxon>
        <taxon>Aurantiacibacter</taxon>
    </lineage>
</organism>
<feature type="compositionally biased region" description="Basic and acidic residues" evidence="1">
    <location>
        <begin position="246"/>
        <end position="262"/>
    </location>
</feature>
<evidence type="ECO:0000313" key="2">
    <source>
        <dbReference type="EMBL" id="MEL1250504.1"/>
    </source>
</evidence>
<dbReference type="EMBL" id="JBBYHV010000001">
    <property type="protein sequence ID" value="MEL1250504.1"/>
    <property type="molecule type" value="Genomic_DNA"/>
</dbReference>
<protein>
    <recommendedName>
        <fullName evidence="4">Terminase</fullName>
    </recommendedName>
</protein>
<comment type="caution">
    <text evidence="2">The sequence shown here is derived from an EMBL/GenBank/DDBJ whole genome shotgun (WGS) entry which is preliminary data.</text>
</comment>
<name>A0ABU9IDK3_9SPHN</name>
<feature type="compositionally biased region" description="Acidic residues" evidence="1">
    <location>
        <begin position="263"/>
        <end position="276"/>
    </location>
</feature>
<keyword evidence="3" id="KW-1185">Reference proteome</keyword>
<gene>
    <name evidence="2" type="ORF">AAEO60_07465</name>
</gene>
<feature type="region of interest" description="Disordered" evidence="1">
    <location>
        <begin position="219"/>
        <end position="284"/>
    </location>
</feature>